<evidence type="ECO:0000259" key="1">
    <source>
        <dbReference type="Pfam" id="PF01494"/>
    </source>
</evidence>
<keyword evidence="2" id="KW-0560">Oxidoreductase</keyword>
<evidence type="ECO:0000313" key="2">
    <source>
        <dbReference type="EMBL" id="MCV7021944.1"/>
    </source>
</evidence>
<dbReference type="Pfam" id="PF01494">
    <property type="entry name" value="FAD_binding_3"/>
    <property type="match status" value="1"/>
</dbReference>
<name>A0AAW5SCL9_MYCNV</name>
<reference evidence="2" key="1">
    <citation type="submission" date="2020-07" db="EMBL/GenBank/DDBJ databases">
        <authorList>
            <person name="Pettersson B.M.F."/>
            <person name="Behra P.R.K."/>
            <person name="Ramesh M."/>
            <person name="Das S."/>
            <person name="Dasgupta S."/>
            <person name="Kirsebom L.A."/>
        </authorList>
    </citation>
    <scope>NUCLEOTIDE SEQUENCE</scope>
    <source>
        <strain evidence="2">DSM 44203</strain>
    </source>
</reference>
<reference evidence="2" key="2">
    <citation type="journal article" date="2022" name="BMC Genomics">
        <title>Comparative genome analysis of mycobacteria focusing on tRNA and non-coding RNA.</title>
        <authorList>
            <person name="Behra P.R.K."/>
            <person name="Pettersson B.M.F."/>
            <person name="Ramesh M."/>
            <person name="Das S."/>
            <person name="Dasgupta S."/>
            <person name="Kirsebom L.A."/>
        </authorList>
    </citation>
    <scope>NUCLEOTIDE SEQUENCE</scope>
    <source>
        <strain evidence="2">DSM 44203</strain>
    </source>
</reference>
<dbReference type="PANTHER" id="PTHR43422:SF3">
    <property type="entry name" value="THIAMINE THIAZOLE SYNTHASE"/>
    <property type="match status" value="1"/>
</dbReference>
<protein>
    <submittedName>
        <fullName evidence="2">FAD-dependent monooxygenase</fullName>
    </submittedName>
</protein>
<accession>A0AAW5SCL9</accession>
<dbReference type="SUPFAM" id="SSF51905">
    <property type="entry name" value="FAD/NAD(P)-binding domain"/>
    <property type="match status" value="1"/>
</dbReference>
<keyword evidence="2" id="KW-0503">Monooxygenase</keyword>
<dbReference type="Gene3D" id="3.50.50.60">
    <property type="entry name" value="FAD/NAD(P)-binding domain"/>
    <property type="match status" value="1"/>
</dbReference>
<organism evidence="2 3">
    <name type="scientific">Mycolicibacterium novocastrense</name>
    <name type="common">Mycobacterium novocastrense</name>
    <dbReference type="NCBI Taxonomy" id="59813"/>
    <lineage>
        <taxon>Bacteria</taxon>
        <taxon>Bacillati</taxon>
        <taxon>Actinomycetota</taxon>
        <taxon>Actinomycetes</taxon>
        <taxon>Mycobacteriales</taxon>
        <taxon>Mycobacteriaceae</taxon>
        <taxon>Mycolicibacterium</taxon>
    </lineage>
</organism>
<dbReference type="PANTHER" id="PTHR43422">
    <property type="entry name" value="THIAMINE THIAZOLE SYNTHASE"/>
    <property type="match status" value="1"/>
</dbReference>
<comment type="caution">
    <text evidence="2">The sequence shown here is derived from an EMBL/GenBank/DDBJ whole genome shotgun (WGS) entry which is preliminary data.</text>
</comment>
<evidence type="ECO:0000313" key="3">
    <source>
        <dbReference type="Proteomes" id="UP001207528"/>
    </source>
</evidence>
<sequence>MPVVGERAVVLGASMAGLLAARVLADSYRTVTVVERDALPTEPTPRRGVPQGRLIHALLARGAQVLEELLPGILDELVADGAVKWDGDFSKLYVSPGGHRLVQSGRCPSPDSMPFYFQSRPFLDWHVLRRMRDVPNVTILERHDVVSLSATADRSRVMGVDVIDRDTREVSMLDADLVVDATGRGSRTPLFLEQLGYDRPPVDEVVVRLTYACQPVRIRPGAIAEHFIAIMPEHGRPRMFAAACYEDDATMFAIGAMAGHEVPDTADEMRDFVADFVPANVLAALANAEPLGPVVNYRVPSNRWRRYDKLRRLPDGLLVLGDAVCSFNPIYGQGMTVAAVEATVLRDCLRHGNDDLARRFFRSSVKPIRIAWQTAVGSDLALPEVEGTAPLSIRLSNAYLDRVLTACETDEAVTLRFLRVLGMVDPPAKLFSPSFMWRVLRAQGSGYRRIQAVSATHGDASATVDHASAAGTSIT</sequence>
<feature type="domain" description="FAD-binding" evidence="1">
    <location>
        <begin position="9"/>
        <end position="345"/>
    </location>
</feature>
<dbReference type="EMBL" id="JACKTI010000012">
    <property type="protein sequence ID" value="MCV7021944.1"/>
    <property type="molecule type" value="Genomic_DNA"/>
</dbReference>
<dbReference type="InterPro" id="IPR036188">
    <property type="entry name" value="FAD/NAD-bd_sf"/>
</dbReference>
<dbReference type="AlphaFoldDB" id="A0AAW5SCL9"/>
<dbReference type="GO" id="GO:0004497">
    <property type="term" value="F:monooxygenase activity"/>
    <property type="evidence" value="ECO:0007669"/>
    <property type="project" value="UniProtKB-KW"/>
</dbReference>
<dbReference type="RefSeq" id="WP_084377638.1">
    <property type="nucleotide sequence ID" value="NZ_BCTA01000061.1"/>
</dbReference>
<proteinExistence type="predicted"/>
<gene>
    <name evidence="2" type="ORF">H7I77_01070</name>
</gene>
<dbReference type="Proteomes" id="UP001207528">
    <property type="component" value="Unassembled WGS sequence"/>
</dbReference>
<dbReference type="GO" id="GO:0071949">
    <property type="term" value="F:FAD binding"/>
    <property type="evidence" value="ECO:0007669"/>
    <property type="project" value="InterPro"/>
</dbReference>
<dbReference type="InterPro" id="IPR002938">
    <property type="entry name" value="FAD-bd"/>
</dbReference>